<name>A0A1J4JE78_9EUKA</name>
<gene>
    <name evidence="1" type="ORF">TRFO_02101</name>
</gene>
<evidence type="ECO:0000313" key="1">
    <source>
        <dbReference type="EMBL" id="OHS96953.1"/>
    </source>
</evidence>
<organism evidence="1 2">
    <name type="scientific">Tritrichomonas foetus</name>
    <dbReference type="NCBI Taxonomy" id="1144522"/>
    <lineage>
        <taxon>Eukaryota</taxon>
        <taxon>Metamonada</taxon>
        <taxon>Parabasalia</taxon>
        <taxon>Tritrichomonadida</taxon>
        <taxon>Tritrichomonadidae</taxon>
        <taxon>Tritrichomonas</taxon>
    </lineage>
</organism>
<dbReference type="GeneID" id="94825193"/>
<dbReference type="Proteomes" id="UP000179807">
    <property type="component" value="Unassembled WGS sequence"/>
</dbReference>
<reference evidence="1" key="1">
    <citation type="submission" date="2016-10" db="EMBL/GenBank/DDBJ databases">
        <authorList>
            <person name="Benchimol M."/>
            <person name="Almeida L.G."/>
            <person name="Vasconcelos A.T."/>
            <person name="Perreira-Neves A."/>
            <person name="Rosa I.A."/>
            <person name="Tasca T."/>
            <person name="Bogo M.R."/>
            <person name="de Souza W."/>
        </authorList>
    </citation>
    <scope>NUCLEOTIDE SEQUENCE [LARGE SCALE GENOMIC DNA]</scope>
    <source>
        <strain evidence="1">K</strain>
    </source>
</reference>
<accession>A0A1J4JE78</accession>
<comment type="caution">
    <text evidence="1">The sequence shown here is derived from an EMBL/GenBank/DDBJ whole genome shotgun (WGS) entry which is preliminary data.</text>
</comment>
<protein>
    <submittedName>
        <fullName evidence="1">Uncharacterized protein</fullName>
    </submittedName>
</protein>
<dbReference type="EMBL" id="MLAK01001148">
    <property type="protein sequence ID" value="OHS96953.1"/>
    <property type="molecule type" value="Genomic_DNA"/>
</dbReference>
<evidence type="ECO:0000313" key="2">
    <source>
        <dbReference type="Proteomes" id="UP000179807"/>
    </source>
</evidence>
<proteinExistence type="predicted"/>
<dbReference type="RefSeq" id="XP_068350090.1">
    <property type="nucleotide sequence ID" value="XM_068490489.1"/>
</dbReference>
<keyword evidence="2" id="KW-1185">Reference proteome</keyword>
<dbReference type="VEuPathDB" id="TrichDB:TRFO_02101"/>
<sequence length="320" mass="36715">MTSSLSFSFSIDKPSQSGITFLLTPLISQQEGYKIPPRSIPSAIHRILHQIEHYLLVAVIPSEENDIKITFFNVPQQNAKLLCEKALSQLNSNITFSLKEVKFVYDQYLVKIAYEAFIIRTLEEAGNYLMYFESTILYDPRGILVSDLSINSQSPLQFVSQMIKNQNHKMLIEMTGQISCQKINIFDSLSKTQKKECELKSSVDLDFRRCLVLPRFSRAYVIKIAKPNPVEIESMKKYWWQSHGFLMNEIQYVAKVTFSKDETAFALTYPLQCVVDINQPLVRNDAAGRKVAEFIDSMKDDITRALIATSTEQKLQKKLL</sequence>
<dbReference type="AlphaFoldDB" id="A0A1J4JE78"/>